<sequence>MGKNDFRVDTTSSEKKTFFKKKQTLLGLAFLLTVPQMFSAVILPIQWLLGARHGVALNVTSIASQELYFLVMTIAGISVLKMMLSDKTFSKTLVQCTRLEGYLIAVASVIFPLLPGYQASGSTFFFCDSVLLLPGVLLIIMAELLKEAVAMQKELNEVL</sequence>
<organism evidence="1 2">
    <name type="scientific">Faecalibacterium prausnitzii</name>
    <dbReference type="NCBI Taxonomy" id="853"/>
    <lineage>
        <taxon>Bacteria</taxon>
        <taxon>Bacillati</taxon>
        <taxon>Bacillota</taxon>
        <taxon>Clostridia</taxon>
        <taxon>Eubacteriales</taxon>
        <taxon>Oscillospiraceae</taxon>
        <taxon>Faecalibacterium</taxon>
    </lineage>
</organism>
<accession>A0A329U1Q8</accession>
<dbReference type="EMBL" id="PRLD01000016">
    <property type="protein sequence ID" value="RAW55345.1"/>
    <property type="molecule type" value="Genomic_DNA"/>
</dbReference>
<protein>
    <submittedName>
        <fullName evidence="1">Uncharacterized protein</fullName>
    </submittedName>
</protein>
<name>A0A329U1Q8_9FIRM</name>
<dbReference type="AlphaFoldDB" id="A0A329U1Q8"/>
<comment type="caution">
    <text evidence="1">The sequence shown here is derived from an EMBL/GenBank/DDBJ whole genome shotgun (WGS) entry which is preliminary data.</text>
</comment>
<reference evidence="1 2" key="1">
    <citation type="submission" date="2018-02" db="EMBL/GenBank/DDBJ databases">
        <title>Complete genome sequencing of Faecalibacterium prausnitzii strains isolated from the human gut.</title>
        <authorList>
            <person name="Fitzgerald B.C."/>
            <person name="Shkoporov A.N."/>
            <person name="Ross P.R."/>
            <person name="Hill C."/>
        </authorList>
    </citation>
    <scope>NUCLEOTIDE SEQUENCE [LARGE SCALE GENOMIC DNA]</scope>
    <source>
        <strain evidence="1 2">APC923/51-1</strain>
    </source>
</reference>
<dbReference type="RefSeq" id="WP_112091735.1">
    <property type="nucleotide sequence ID" value="NZ_CABVEJ010000002.1"/>
</dbReference>
<dbReference type="Proteomes" id="UP000251281">
    <property type="component" value="Unassembled WGS sequence"/>
</dbReference>
<evidence type="ECO:0000313" key="2">
    <source>
        <dbReference type="Proteomes" id="UP000251281"/>
    </source>
</evidence>
<proteinExistence type="predicted"/>
<gene>
    <name evidence="1" type="ORF">C4N24_12840</name>
</gene>
<evidence type="ECO:0000313" key="1">
    <source>
        <dbReference type="EMBL" id="RAW55345.1"/>
    </source>
</evidence>